<keyword evidence="2" id="KW-1185">Reference proteome</keyword>
<comment type="caution">
    <text evidence="1">The sequence shown here is derived from an EMBL/GenBank/DDBJ whole genome shotgun (WGS) entry which is preliminary data.</text>
</comment>
<dbReference type="Proteomes" id="UP001237448">
    <property type="component" value="Unassembled WGS sequence"/>
</dbReference>
<organism evidence="1 2">
    <name type="scientific">Labrys monachus</name>
    <dbReference type="NCBI Taxonomy" id="217067"/>
    <lineage>
        <taxon>Bacteria</taxon>
        <taxon>Pseudomonadati</taxon>
        <taxon>Pseudomonadota</taxon>
        <taxon>Alphaproteobacteria</taxon>
        <taxon>Hyphomicrobiales</taxon>
        <taxon>Xanthobacteraceae</taxon>
        <taxon>Labrys</taxon>
    </lineage>
</organism>
<dbReference type="EMBL" id="JAUSVK010000001">
    <property type="protein sequence ID" value="MDQ0393122.1"/>
    <property type="molecule type" value="Genomic_DNA"/>
</dbReference>
<name>A0ABU0FFK7_9HYPH</name>
<sequence>MLPIEAFDAFAGDGKDRWPCRVVGIVHGGAEAPRFVVLKEGQDGGEIYPLLVGSVTRRRQSIQSSTSAGPSS</sequence>
<proteinExistence type="predicted"/>
<protein>
    <recommendedName>
        <fullName evidence="3">Transthyretin</fullName>
    </recommendedName>
</protein>
<accession>A0ABU0FFK7</accession>
<evidence type="ECO:0000313" key="2">
    <source>
        <dbReference type="Proteomes" id="UP001237448"/>
    </source>
</evidence>
<dbReference type="RefSeq" id="WP_307427958.1">
    <property type="nucleotide sequence ID" value="NZ_JAUSVK010000001.1"/>
</dbReference>
<evidence type="ECO:0000313" key="1">
    <source>
        <dbReference type="EMBL" id="MDQ0393122.1"/>
    </source>
</evidence>
<reference evidence="1 2" key="1">
    <citation type="submission" date="2023-07" db="EMBL/GenBank/DDBJ databases">
        <title>Genomic Encyclopedia of Type Strains, Phase IV (KMG-IV): sequencing the most valuable type-strain genomes for metagenomic binning, comparative biology and taxonomic classification.</title>
        <authorList>
            <person name="Goeker M."/>
        </authorList>
    </citation>
    <scope>NUCLEOTIDE SEQUENCE [LARGE SCALE GENOMIC DNA]</scope>
    <source>
        <strain evidence="1 2">DSM 5896</strain>
    </source>
</reference>
<gene>
    <name evidence="1" type="ORF">J3R73_002914</name>
</gene>
<evidence type="ECO:0008006" key="3">
    <source>
        <dbReference type="Google" id="ProtNLM"/>
    </source>
</evidence>